<dbReference type="PANTHER" id="PTHR24271">
    <property type="entry name" value="KALLIKREIN-RELATED"/>
    <property type="match status" value="1"/>
</dbReference>
<dbReference type="InterPro" id="IPR009003">
    <property type="entry name" value="Peptidase_S1_PA"/>
</dbReference>
<dbReference type="InterPro" id="IPR001254">
    <property type="entry name" value="Trypsin_dom"/>
</dbReference>
<proteinExistence type="predicted"/>
<evidence type="ECO:0000256" key="4">
    <source>
        <dbReference type="ARBA" id="ARBA00023157"/>
    </source>
</evidence>
<keyword evidence="4" id="KW-1015">Disulfide bond</keyword>
<accession>A0A8C6G155</accession>
<keyword evidence="8" id="KW-1185">Reference proteome</keyword>
<dbReference type="Proteomes" id="UP000694544">
    <property type="component" value="Unplaced"/>
</dbReference>
<protein>
    <recommendedName>
        <fullName evidence="6">Peptidase S1 domain-containing protein</fullName>
    </recommendedName>
</protein>
<keyword evidence="2 5" id="KW-0378">Hydrolase</keyword>
<dbReference type="PROSITE" id="PS00134">
    <property type="entry name" value="TRYPSIN_HIS"/>
    <property type="match status" value="1"/>
</dbReference>
<name>A0A8C6G155_MOSMO</name>
<organism evidence="7 8">
    <name type="scientific">Moschus moschiferus</name>
    <name type="common">Siberian musk deer</name>
    <name type="synonym">Moschus sibiricus</name>
    <dbReference type="NCBI Taxonomy" id="68415"/>
    <lineage>
        <taxon>Eukaryota</taxon>
        <taxon>Metazoa</taxon>
        <taxon>Chordata</taxon>
        <taxon>Craniata</taxon>
        <taxon>Vertebrata</taxon>
        <taxon>Euteleostomi</taxon>
        <taxon>Mammalia</taxon>
        <taxon>Eutheria</taxon>
        <taxon>Laurasiatheria</taxon>
        <taxon>Artiodactyla</taxon>
        <taxon>Ruminantia</taxon>
        <taxon>Pecora</taxon>
        <taxon>Moschidae</taxon>
        <taxon>Moschus</taxon>
    </lineage>
</organism>
<reference evidence="7" key="1">
    <citation type="submission" date="2025-08" db="UniProtKB">
        <authorList>
            <consortium name="Ensembl"/>
        </authorList>
    </citation>
    <scope>IDENTIFICATION</scope>
</reference>
<dbReference type="PANTHER" id="PTHR24271:SF58">
    <property type="entry name" value="DUODENASE-1"/>
    <property type="match status" value="1"/>
</dbReference>
<dbReference type="GeneTree" id="ENSGT01030000234551"/>
<dbReference type="SMART" id="SM00020">
    <property type="entry name" value="Tryp_SPc"/>
    <property type="match status" value="1"/>
</dbReference>
<dbReference type="FunFam" id="2.40.10.10:FF:000245">
    <property type="entry name" value="Elastase, neutrophil expressed"/>
    <property type="match status" value="1"/>
</dbReference>
<dbReference type="InterPro" id="IPR018114">
    <property type="entry name" value="TRYPSIN_HIS"/>
</dbReference>
<dbReference type="Pfam" id="PF00089">
    <property type="entry name" value="Trypsin"/>
    <property type="match status" value="1"/>
</dbReference>
<dbReference type="SUPFAM" id="SSF50494">
    <property type="entry name" value="Trypsin-like serine proteases"/>
    <property type="match status" value="1"/>
</dbReference>
<evidence type="ECO:0000256" key="3">
    <source>
        <dbReference type="ARBA" id="ARBA00022825"/>
    </source>
</evidence>
<evidence type="ECO:0000256" key="1">
    <source>
        <dbReference type="ARBA" id="ARBA00022670"/>
    </source>
</evidence>
<reference evidence="7" key="2">
    <citation type="submission" date="2025-09" db="UniProtKB">
        <authorList>
            <consortium name="Ensembl"/>
        </authorList>
    </citation>
    <scope>IDENTIFICATION</scope>
</reference>
<dbReference type="Gene3D" id="2.40.10.10">
    <property type="entry name" value="Trypsin-like serine proteases"/>
    <property type="match status" value="2"/>
</dbReference>
<dbReference type="PROSITE" id="PS00135">
    <property type="entry name" value="TRYPSIN_SER"/>
    <property type="match status" value="1"/>
</dbReference>
<sequence>KSQVIKATTWEETLVKRPEGSSSRSDLGSFPAEMVLLLLLAALLLSPTGEAGKIIGGREAKPHSRPYMAYLRIQTPENILICGGFLVREDFVLTAAHCQGSSINVTLGAHNIMERERTQQVIPVRKAIPHPHYNAKTLVNDIMLLQLMRKANVTTAVSPISLPRDRDKVNPGMLCSVAGWGRLGVDMSRPNKLQEVELEVQRAEECTSLYKSYSTTTQICAGDPRKRKSSFKGDSGGPLVCKSVAQGIVSYGKKDGTPPRIFTRISSFLPWIQKTMKQYELQGPD</sequence>
<evidence type="ECO:0000313" key="7">
    <source>
        <dbReference type="Ensembl" id="ENSMMSP00000031997.1"/>
    </source>
</evidence>
<dbReference type="InterPro" id="IPR033116">
    <property type="entry name" value="TRYPSIN_SER"/>
</dbReference>
<evidence type="ECO:0000259" key="6">
    <source>
        <dbReference type="PROSITE" id="PS50240"/>
    </source>
</evidence>
<dbReference type="Ensembl" id="ENSMMST00000035156.1">
    <property type="protein sequence ID" value="ENSMMSP00000031997.1"/>
    <property type="gene ID" value="ENSMMSG00000023614.1"/>
</dbReference>
<dbReference type="InterPro" id="IPR043504">
    <property type="entry name" value="Peptidase_S1_PA_chymotrypsin"/>
</dbReference>
<dbReference type="CDD" id="cd00190">
    <property type="entry name" value="Tryp_SPc"/>
    <property type="match status" value="1"/>
</dbReference>
<dbReference type="AlphaFoldDB" id="A0A8C6G155"/>
<evidence type="ECO:0000313" key="8">
    <source>
        <dbReference type="Proteomes" id="UP000694544"/>
    </source>
</evidence>
<feature type="domain" description="Peptidase S1" evidence="6">
    <location>
        <begin position="54"/>
        <end position="277"/>
    </location>
</feature>
<dbReference type="PRINTS" id="PR00722">
    <property type="entry name" value="CHYMOTRYPSIN"/>
</dbReference>
<dbReference type="GO" id="GO:0006508">
    <property type="term" value="P:proteolysis"/>
    <property type="evidence" value="ECO:0007669"/>
    <property type="project" value="UniProtKB-KW"/>
</dbReference>
<dbReference type="GO" id="GO:0005737">
    <property type="term" value="C:cytoplasm"/>
    <property type="evidence" value="ECO:0007669"/>
    <property type="project" value="TreeGrafter"/>
</dbReference>
<dbReference type="InterPro" id="IPR001314">
    <property type="entry name" value="Peptidase_S1A"/>
</dbReference>
<keyword evidence="3 5" id="KW-0720">Serine protease</keyword>
<dbReference type="FunFam" id="2.40.10.10:FF:000005">
    <property type="entry name" value="Serine protease 37"/>
    <property type="match status" value="1"/>
</dbReference>
<dbReference type="PROSITE" id="PS50240">
    <property type="entry name" value="TRYPSIN_DOM"/>
    <property type="match status" value="1"/>
</dbReference>
<evidence type="ECO:0000256" key="5">
    <source>
        <dbReference type="RuleBase" id="RU363034"/>
    </source>
</evidence>
<keyword evidence="1 5" id="KW-0645">Protease</keyword>
<evidence type="ECO:0000256" key="2">
    <source>
        <dbReference type="ARBA" id="ARBA00022801"/>
    </source>
</evidence>
<dbReference type="GO" id="GO:0004252">
    <property type="term" value="F:serine-type endopeptidase activity"/>
    <property type="evidence" value="ECO:0007669"/>
    <property type="project" value="InterPro"/>
</dbReference>